<keyword evidence="3" id="KW-1185">Reference proteome</keyword>
<dbReference type="EMBL" id="BMMS01000036">
    <property type="protein sequence ID" value="GGO98054.1"/>
    <property type="molecule type" value="Genomic_DNA"/>
</dbReference>
<comment type="caution">
    <text evidence="2">The sequence shown here is derived from an EMBL/GenBank/DDBJ whole genome shotgun (WGS) entry which is preliminary data.</text>
</comment>
<sequence>MAASGGNRRSRSFMMRVPLAFDAQVRGRMKKEGIENQSAFWRKAMVFYLAQPDPEPGEDTGEEPDEDGGPAPSRNDRTPPTTPPRSSR</sequence>
<gene>
    <name evidence="2" type="ORF">GCM10012280_61290</name>
</gene>
<accession>A0A917ZWK5</accession>
<dbReference type="Proteomes" id="UP000641932">
    <property type="component" value="Unassembled WGS sequence"/>
</dbReference>
<feature type="region of interest" description="Disordered" evidence="1">
    <location>
        <begin position="50"/>
        <end position="88"/>
    </location>
</feature>
<evidence type="ECO:0000256" key="1">
    <source>
        <dbReference type="SAM" id="MobiDB-lite"/>
    </source>
</evidence>
<dbReference type="AlphaFoldDB" id="A0A917ZWK5"/>
<reference evidence="2" key="2">
    <citation type="submission" date="2020-09" db="EMBL/GenBank/DDBJ databases">
        <authorList>
            <person name="Sun Q."/>
            <person name="Zhou Y."/>
        </authorList>
    </citation>
    <scope>NUCLEOTIDE SEQUENCE</scope>
    <source>
        <strain evidence="2">CGMCC 4.7201</strain>
    </source>
</reference>
<name>A0A917ZWK5_9ACTN</name>
<feature type="compositionally biased region" description="Acidic residues" evidence="1">
    <location>
        <begin position="55"/>
        <end position="68"/>
    </location>
</feature>
<organism evidence="2 3">
    <name type="scientific">Wenjunlia tyrosinilytica</name>
    <dbReference type="NCBI Taxonomy" id="1544741"/>
    <lineage>
        <taxon>Bacteria</taxon>
        <taxon>Bacillati</taxon>
        <taxon>Actinomycetota</taxon>
        <taxon>Actinomycetes</taxon>
        <taxon>Kitasatosporales</taxon>
        <taxon>Streptomycetaceae</taxon>
        <taxon>Wenjunlia</taxon>
    </lineage>
</organism>
<evidence type="ECO:0000313" key="2">
    <source>
        <dbReference type="EMBL" id="GGO98054.1"/>
    </source>
</evidence>
<proteinExistence type="predicted"/>
<reference evidence="2" key="1">
    <citation type="journal article" date="2014" name="Int. J. Syst. Evol. Microbiol.">
        <title>Complete genome sequence of Corynebacterium casei LMG S-19264T (=DSM 44701T), isolated from a smear-ripened cheese.</title>
        <authorList>
            <consortium name="US DOE Joint Genome Institute (JGI-PGF)"/>
            <person name="Walter F."/>
            <person name="Albersmeier A."/>
            <person name="Kalinowski J."/>
            <person name="Ruckert C."/>
        </authorList>
    </citation>
    <scope>NUCLEOTIDE SEQUENCE</scope>
    <source>
        <strain evidence="2">CGMCC 4.7201</strain>
    </source>
</reference>
<protein>
    <submittedName>
        <fullName evidence="2">Uncharacterized protein</fullName>
    </submittedName>
</protein>
<dbReference type="RefSeq" id="WP_189135092.1">
    <property type="nucleotide sequence ID" value="NZ_BMMS01000036.1"/>
</dbReference>
<evidence type="ECO:0000313" key="3">
    <source>
        <dbReference type="Proteomes" id="UP000641932"/>
    </source>
</evidence>